<dbReference type="PROSITE" id="PS50076">
    <property type="entry name" value="DNAJ_2"/>
    <property type="match status" value="1"/>
</dbReference>
<evidence type="ECO:0000259" key="4">
    <source>
        <dbReference type="PROSITE" id="PS50076"/>
    </source>
</evidence>
<dbReference type="PANTHER" id="PTHR14021:SF15">
    <property type="entry name" value="IRON-SULFUR CLUSTER CO-CHAPERONE PROTEIN HSCB"/>
    <property type="match status" value="1"/>
</dbReference>
<dbReference type="PANTHER" id="PTHR14021">
    <property type="entry name" value="IRON-SULFUR CLUSTER CO-CHAPERONE PROTEIN HSCB"/>
    <property type="match status" value="1"/>
</dbReference>
<comment type="caution">
    <text evidence="5">The sequence shown here is derived from an EMBL/GenBank/DDBJ whole genome shotgun (WGS) entry which is preliminary data.</text>
</comment>
<dbReference type="RefSeq" id="WP_210652580.1">
    <property type="nucleotide sequence ID" value="NZ_JAGKQQ010000001.1"/>
</dbReference>
<feature type="domain" description="J" evidence="4">
    <location>
        <begin position="4"/>
        <end position="76"/>
    </location>
</feature>
<dbReference type="Pfam" id="PF07743">
    <property type="entry name" value="HSCB_C"/>
    <property type="match status" value="1"/>
</dbReference>
<dbReference type="InterPro" id="IPR004640">
    <property type="entry name" value="HscB"/>
</dbReference>
<organism evidence="5 6">
    <name type="scientific">Gemmata palustris</name>
    <dbReference type="NCBI Taxonomy" id="2822762"/>
    <lineage>
        <taxon>Bacteria</taxon>
        <taxon>Pseudomonadati</taxon>
        <taxon>Planctomycetota</taxon>
        <taxon>Planctomycetia</taxon>
        <taxon>Gemmatales</taxon>
        <taxon>Gemmataceae</taxon>
        <taxon>Gemmata</taxon>
    </lineage>
</organism>
<dbReference type="InterPro" id="IPR036869">
    <property type="entry name" value="J_dom_sf"/>
</dbReference>
<keyword evidence="6" id="KW-1185">Reference proteome</keyword>
<comment type="similarity">
    <text evidence="1">Belongs to the HscB family.</text>
</comment>
<proteinExistence type="inferred from homology"/>
<accession>A0ABS5BL70</accession>
<dbReference type="Gene3D" id="1.10.287.110">
    <property type="entry name" value="DnaJ domain"/>
    <property type="match status" value="1"/>
</dbReference>
<evidence type="ECO:0000313" key="6">
    <source>
        <dbReference type="Proteomes" id="UP000676565"/>
    </source>
</evidence>
<dbReference type="Proteomes" id="UP000676565">
    <property type="component" value="Unassembled WGS sequence"/>
</dbReference>
<evidence type="ECO:0000313" key="5">
    <source>
        <dbReference type="EMBL" id="MBP3954452.1"/>
    </source>
</evidence>
<dbReference type="SMART" id="SM00271">
    <property type="entry name" value="DnaJ"/>
    <property type="match status" value="1"/>
</dbReference>
<dbReference type="EMBL" id="JAGKQQ010000001">
    <property type="protein sequence ID" value="MBP3954452.1"/>
    <property type="molecule type" value="Genomic_DNA"/>
</dbReference>
<reference evidence="5 6" key="1">
    <citation type="submission" date="2021-04" db="EMBL/GenBank/DDBJ databases">
        <authorList>
            <person name="Ivanova A."/>
        </authorList>
    </citation>
    <scope>NUCLEOTIDE SEQUENCE [LARGE SCALE GENOMIC DNA]</scope>
    <source>
        <strain evidence="5 6">G18</strain>
    </source>
</reference>
<protein>
    <submittedName>
        <fullName evidence="5">Fe-S protein assembly co-chaperone HscB</fullName>
    </submittedName>
</protein>
<dbReference type="InterPro" id="IPR036386">
    <property type="entry name" value="HscB_C_sf"/>
</dbReference>
<evidence type="ECO:0000256" key="3">
    <source>
        <dbReference type="ARBA" id="ARBA00025596"/>
    </source>
</evidence>
<keyword evidence="2" id="KW-0143">Chaperone</keyword>
<sequence>MLEDHFHRLGLPRRFTVDAGELERAYLARSRAVHPDFHLAGSSADLNASLELSAAVNEAYNTLRDPFARAEHLLALEGGPSAAEHKQVPPAFLAEMLDAREEIETARGKRPETERLERAFSARFDGLMSDAAGLFEQLAALPPEDAQRANLRIRVRGLLNAAKYVRGLLRDLHD</sequence>
<evidence type="ECO:0000256" key="2">
    <source>
        <dbReference type="ARBA" id="ARBA00023186"/>
    </source>
</evidence>
<name>A0ABS5BL70_9BACT</name>
<gene>
    <name evidence="5" type="primary">hscB</name>
    <name evidence="5" type="ORF">J8F10_04010</name>
</gene>
<dbReference type="Gene3D" id="1.20.1280.20">
    <property type="entry name" value="HscB, C-terminal domain"/>
    <property type="match status" value="1"/>
</dbReference>
<evidence type="ECO:0000256" key="1">
    <source>
        <dbReference type="ARBA" id="ARBA00010476"/>
    </source>
</evidence>
<dbReference type="CDD" id="cd06257">
    <property type="entry name" value="DnaJ"/>
    <property type="match status" value="1"/>
</dbReference>
<comment type="function">
    <text evidence="3">Co-chaperone involved in the maturation of iron-sulfur cluster-containing proteins. Seems to help targeting proteins to be folded toward HscA.</text>
</comment>
<dbReference type="InterPro" id="IPR009073">
    <property type="entry name" value="HscB_oligo_C"/>
</dbReference>
<dbReference type="InterPro" id="IPR001623">
    <property type="entry name" value="DnaJ_domain"/>
</dbReference>
<dbReference type="NCBIfam" id="TIGR00714">
    <property type="entry name" value="hscB"/>
    <property type="match status" value="1"/>
</dbReference>
<dbReference type="SUPFAM" id="SSF46565">
    <property type="entry name" value="Chaperone J-domain"/>
    <property type="match status" value="1"/>
</dbReference>